<proteinExistence type="predicted"/>
<gene>
    <name evidence="2" type="ORF">Peternella1_23</name>
</gene>
<keyword evidence="3" id="KW-1185">Reference proteome</keyword>
<feature type="domain" description="DUF7448" evidence="1">
    <location>
        <begin position="8"/>
        <end position="94"/>
    </location>
</feature>
<dbReference type="EMBL" id="MT732475">
    <property type="protein sequence ID" value="QQV91559.1"/>
    <property type="molecule type" value="Genomic_DNA"/>
</dbReference>
<reference evidence="2" key="1">
    <citation type="submission" date="2020-07" db="EMBL/GenBank/DDBJ databases">
        <title>Highly diverse flavobacterial phages as mortality factor during North Sea spring blooms.</title>
        <authorList>
            <person name="Bartlau N."/>
            <person name="Wichels A."/>
            <person name="Krohne G."/>
            <person name="Adriaenssens E.M."/>
            <person name="Heins A."/>
            <person name="Fuchs B.M."/>
            <person name="Amann R."/>
            <person name="Moraru C."/>
        </authorList>
    </citation>
    <scope>NUCLEOTIDE SEQUENCE</scope>
</reference>
<organism evidence="2 3">
    <name type="scientific">Winogradskyella phage Peternella_1</name>
    <dbReference type="NCBI Taxonomy" id="2745699"/>
    <lineage>
        <taxon>Viruses</taxon>
        <taxon>Duplodnaviria</taxon>
        <taxon>Heunggongvirae</taxon>
        <taxon>Uroviricota</taxon>
        <taxon>Caudoviricetes</taxon>
        <taxon>Winoviridae</taxon>
        <taxon>Peternellavirus</taxon>
        <taxon>Peternellavirus peternella</taxon>
    </lineage>
</organism>
<protein>
    <recommendedName>
        <fullName evidence="1">DUF7448 domain-containing protein</fullName>
    </recommendedName>
</protein>
<dbReference type="Pfam" id="PF24240">
    <property type="entry name" value="DUF7448"/>
    <property type="match status" value="1"/>
</dbReference>
<evidence type="ECO:0000313" key="3">
    <source>
        <dbReference type="Proteomes" id="UP000693777"/>
    </source>
</evidence>
<evidence type="ECO:0000259" key="1">
    <source>
        <dbReference type="Pfam" id="PF24240"/>
    </source>
</evidence>
<name>A0A8E4ZGK8_9CAUD</name>
<accession>A0A8E4ZGK8</accession>
<dbReference type="Proteomes" id="UP000693777">
    <property type="component" value="Segment"/>
</dbReference>
<sequence length="119" mass="13667">MKNLKVVKIENDELVFNDGTRLLSNHDQDCCEHHYLDFADLDVTDFDELEFDLTSDDFFNRVEDYGIELKPINGHVVRVSGYGSNNGYYSSNIDLIIADANGNTIKSFDVSECQLWNDY</sequence>
<dbReference type="InterPro" id="IPR055871">
    <property type="entry name" value="DUF7448"/>
</dbReference>
<evidence type="ECO:0000313" key="2">
    <source>
        <dbReference type="EMBL" id="QQV91559.1"/>
    </source>
</evidence>